<comment type="catalytic activity">
    <reaction evidence="9">
        <text>all-trans-4,4'-diaponeurosporene + 2 AH2 + 2 O2 = 4,4'-diaponeurosporenal + 2 A + 3 H2O</text>
        <dbReference type="Rhea" id="RHEA:56104"/>
        <dbReference type="ChEBI" id="CHEBI:13193"/>
        <dbReference type="ChEBI" id="CHEBI:15377"/>
        <dbReference type="ChEBI" id="CHEBI:15379"/>
        <dbReference type="ChEBI" id="CHEBI:17499"/>
        <dbReference type="ChEBI" id="CHEBI:62743"/>
        <dbReference type="ChEBI" id="CHEBI:79065"/>
    </reaction>
</comment>
<evidence type="ECO:0000256" key="1">
    <source>
        <dbReference type="ARBA" id="ARBA00001974"/>
    </source>
</evidence>
<comment type="pathway">
    <text evidence="4">Carotenoid biosynthesis; staphyloxanthin biosynthesis; staphyloxanthin from farnesyl diphosphate: step 3/5.</text>
</comment>
<gene>
    <name evidence="12" type="primary">crtI</name>
    <name evidence="12" type="ORF">WCV65_06410</name>
</gene>
<keyword evidence="13" id="KW-1185">Reference proteome</keyword>
<dbReference type="RefSeq" id="WP_338780981.1">
    <property type="nucleotide sequence ID" value="NZ_CP147407.1"/>
</dbReference>
<feature type="domain" description="Amine oxidase" evidence="11">
    <location>
        <begin position="11"/>
        <end position="486"/>
    </location>
</feature>
<dbReference type="GO" id="GO:0016491">
    <property type="term" value="F:oxidoreductase activity"/>
    <property type="evidence" value="ECO:0007669"/>
    <property type="project" value="UniProtKB-KW"/>
</dbReference>
<dbReference type="InterPro" id="IPR002937">
    <property type="entry name" value="Amino_oxidase"/>
</dbReference>
<reference evidence="12 13" key="1">
    <citation type="submission" date="2024-02" db="EMBL/GenBank/DDBJ databases">
        <title>Seven novel Bacillus-like species.</title>
        <authorList>
            <person name="Liu G."/>
        </authorList>
    </citation>
    <scope>NUCLEOTIDE SEQUENCE [LARGE SCALE GENOMIC DNA]</scope>
    <source>
        <strain evidence="12 13">FJAT-52054</strain>
    </source>
</reference>
<accession>A0ABZ2NLK4</accession>
<evidence type="ECO:0000256" key="4">
    <source>
        <dbReference type="ARBA" id="ARBA00037901"/>
    </source>
</evidence>
<name>A0ABZ2NLK4_9BACI</name>
<comment type="similarity">
    <text evidence="5">Belongs to the carotenoid/retinoid oxidoreductase family. CrtP subfamily.</text>
</comment>
<dbReference type="Gene3D" id="3.50.50.60">
    <property type="entry name" value="FAD/NAD(P)-binding domain"/>
    <property type="match status" value="2"/>
</dbReference>
<dbReference type="Pfam" id="PF01593">
    <property type="entry name" value="Amino_oxidase"/>
    <property type="match status" value="1"/>
</dbReference>
<evidence type="ECO:0000256" key="5">
    <source>
        <dbReference type="ARBA" id="ARBA00038194"/>
    </source>
</evidence>
<dbReference type="NCBIfam" id="TIGR02734">
    <property type="entry name" value="crtI_fam"/>
    <property type="match status" value="1"/>
</dbReference>
<dbReference type="SUPFAM" id="SSF51905">
    <property type="entry name" value="FAD/NAD(P)-binding domain"/>
    <property type="match status" value="1"/>
</dbReference>
<evidence type="ECO:0000313" key="13">
    <source>
        <dbReference type="Proteomes" id="UP001377337"/>
    </source>
</evidence>
<evidence type="ECO:0000259" key="11">
    <source>
        <dbReference type="Pfam" id="PF01593"/>
    </source>
</evidence>
<evidence type="ECO:0000256" key="10">
    <source>
        <dbReference type="RuleBase" id="RU362075"/>
    </source>
</evidence>
<dbReference type="InterPro" id="IPR036188">
    <property type="entry name" value="FAD/NAD-bd_sf"/>
</dbReference>
<evidence type="ECO:0000256" key="3">
    <source>
        <dbReference type="ARBA" id="ARBA00023002"/>
    </source>
</evidence>
<dbReference type="PANTHER" id="PTHR43734">
    <property type="entry name" value="PHYTOENE DESATURASE"/>
    <property type="match status" value="1"/>
</dbReference>
<sequence>MKKAVVIGAGLGGLSAAITLASEGWDVTVAEKNSHPGGKMMPVKLGSFHFDFGPNTITMPQVFEEVFHKAGKKMQDYLEMVKLQKHTVNYFPDGNVFFLSSDKATMKQQLRNLDPKGYRNYDRFISEITRLYGLSEKHFFPRMFKSVLDYTSPSLSYAFMRVRPLETMDHFFRKYFGNEQVIQAFNRYATYIGSSPYQSPATFAMIAYLELVQGVFYIKGGNTKIAEAFYELAKEMGVQFMMNTKVQELQISNKRINTVLLENGQELTADEVILNADLLKSFPELVAESERPHFTDKKRNGYSPSISAFVILAGIEGKIDKLAHHSVFFSKNYRKEFDELFKNQNYSEDPTIYISNSSFSDPSQADAGSNLFILVNAPPLNQDGRLQISPQDYKSLIYEKLEQAGVSLSGKIMEEQLFTPLDIQDRFGAYRGALYGISANKKWDAFMRPGNFPADIQNLSFAGGSTHPGGGSPMVTISGMNVAEEIAKRESKRR</sequence>
<dbReference type="Proteomes" id="UP001377337">
    <property type="component" value="Chromosome"/>
</dbReference>
<keyword evidence="3 10" id="KW-0560">Oxidoreductase</keyword>
<keyword evidence="2 10" id="KW-0125">Carotenoid biosynthesis</keyword>
<protein>
    <recommendedName>
        <fullName evidence="6">4,4'-diaponeurosporene oxygenase</fullName>
    </recommendedName>
    <alternativeName>
        <fullName evidence="7">4,4'-diaponeurosporene oxidase</fullName>
    </alternativeName>
    <alternativeName>
        <fullName evidence="8">Carotenoid oxidase</fullName>
    </alternativeName>
</protein>
<organism evidence="12 13">
    <name type="scientific">Metabacillus sediminis</name>
    <dbReference type="NCBI Taxonomy" id="3117746"/>
    <lineage>
        <taxon>Bacteria</taxon>
        <taxon>Bacillati</taxon>
        <taxon>Bacillota</taxon>
        <taxon>Bacilli</taxon>
        <taxon>Bacillales</taxon>
        <taxon>Bacillaceae</taxon>
        <taxon>Metabacillus</taxon>
    </lineage>
</organism>
<evidence type="ECO:0000313" key="12">
    <source>
        <dbReference type="EMBL" id="WXB98105.1"/>
    </source>
</evidence>
<evidence type="ECO:0000256" key="6">
    <source>
        <dbReference type="ARBA" id="ARBA00039159"/>
    </source>
</evidence>
<evidence type="ECO:0000256" key="2">
    <source>
        <dbReference type="ARBA" id="ARBA00022746"/>
    </source>
</evidence>
<dbReference type="PANTHER" id="PTHR43734:SF7">
    <property type="entry name" value="4,4'-DIAPONEUROSPORENE OXYGENASE"/>
    <property type="match status" value="1"/>
</dbReference>
<dbReference type="InterPro" id="IPR014105">
    <property type="entry name" value="Carotenoid/retinoid_OxRdtase"/>
</dbReference>
<evidence type="ECO:0000256" key="8">
    <source>
        <dbReference type="ARBA" id="ARBA00042619"/>
    </source>
</evidence>
<evidence type="ECO:0000256" key="9">
    <source>
        <dbReference type="ARBA" id="ARBA00048532"/>
    </source>
</evidence>
<proteinExistence type="inferred from homology"/>
<comment type="cofactor">
    <cofactor evidence="1">
        <name>FAD</name>
        <dbReference type="ChEBI" id="CHEBI:57692"/>
    </cofactor>
</comment>
<evidence type="ECO:0000256" key="7">
    <source>
        <dbReference type="ARBA" id="ARBA00041900"/>
    </source>
</evidence>
<dbReference type="EMBL" id="CP147407">
    <property type="protein sequence ID" value="WXB98105.1"/>
    <property type="molecule type" value="Genomic_DNA"/>
</dbReference>